<dbReference type="InterPro" id="IPR058031">
    <property type="entry name" value="AAA_lid_NorR"/>
</dbReference>
<feature type="domain" description="Response regulatory" evidence="9">
    <location>
        <begin position="3"/>
        <end position="117"/>
    </location>
</feature>
<keyword evidence="4" id="KW-0902">Two-component regulatory system</keyword>
<dbReference type="InterPro" id="IPR002197">
    <property type="entry name" value="HTH_Fis"/>
</dbReference>
<dbReference type="InterPro" id="IPR002078">
    <property type="entry name" value="Sigma_54_int"/>
</dbReference>
<dbReference type="GO" id="GO:0006355">
    <property type="term" value="P:regulation of DNA-templated transcription"/>
    <property type="evidence" value="ECO:0007669"/>
    <property type="project" value="InterPro"/>
</dbReference>
<dbReference type="SMART" id="SM00448">
    <property type="entry name" value="REC"/>
    <property type="match status" value="1"/>
</dbReference>
<dbReference type="PANTHER" id="PTHR32071:SF81">
    <property type="entry name" value="PROPIONATE CATABOLISM OPERON REGULATORY PROTEIN"/>
    <property type="match status" value="1"/>
</dbReference>
<dbReference type="GO" id="GO:0005524">
    <property type="term" value="F:ATP binding"/>
    <property type="evidence" value="ECO:0007669"/>
    <property type="project" value="UniProtKB-KW"/>
</dbReference>
<evidence type="ECO:0000256" key="6">
    <source>
        <dbReference type="ARBA" id="ARBA00023163"/>
    </source>
</evidence>
<dbReference type="PROSITE" id="PS00688">
    <property type="entry name" value="SIGMA54_INTERACT_3"/>
    <property type="match status" value="1"/>
</dbReference>
<comment type="caution">
    <text evidence="10">The sequence shown here is derived from an EMBL/GenBank/DDBJ whole genome shotgun (WGS) entry which is preliminary data.</text>
</comment>
<dbReference type="InterPro" id="IPR009057">
    <property type="entry name" value="Homeodomain-like_sf"/>
</dbReference>
<evidence type="ECO:0000256" key="5">
    <source>
        <dbReference type="ARBA" id="ARBA00023015"/>
    </source>
</evidence>
<evidence type="ECO:0000256" key="2">
    <source>
        <dbReference type="ARBA" id="ARBA00022741"/>
    </source>
</evidence>
<evidence type="ECO:0000256" key="1">
    <source>
        <dbReference type="ARBA" id="ARBA00022553"/>
    </source>
</evidence>
<dbReference type="InterPro" id="IPR011006">
    <property type="entry name" value="CheY-like_superfamily"/>
</dbReference>
<keyword evidence="3" id="KW-0067">ATP-binding</keyword>
<dbReference type="SUPFAM" id="SSF52540">
    <property type="entry name" value="P-loop containing nucleoside triphosphate hydrolases"/>
    <property type="match status" value="1"/>
</dbReference>
<evidence type="ECO:0000256" key="7">
    <source>
        <dbReference type="PROSITE-ProRule" id="PRU00169"/>
    </source>
</evidence>
<dbReference type="Pfam" id="PF25601">
    <property type="entry name" value="AAA_lid_14"/>
    <property type="match status" value="1"/>
</dbReference>
<dbReference type="RefSeq" id="WP_125031083.1">
    <property type="nucleotide sequence ID" value="NZ_JAPXVP010000010.1"/>
</dbReference>
<dbReference type="SUPFAM" id="SSF46689">
    <property type="entry name" value="Homeodomain-like"/>
    <property type="match status" value="1"/>
</dbReference>
<dbReference type="FunFam" id="3.40.50.300:FF:000006">
    <property type="entry name" value="DNA-binding transcriptional regulator NtrC"/>
    <property type="match status" value="1"/>
</dbReference>
<keyword evidence="6" id="KW-0804">Transcription</keyword>
<dbReference type="PROSITE" id="PS50045">
    <property type="entry name" value="SIGMA54_INTERACT_4"/>
    <property type="match status" value="1"/>
</dbReference>
<dbReference type="SUPFAM" id="SSF52172">
    <property type="entry name" value="CheY-like"/>
    <property type="match status" value="1"/>
</dbReference>
<dbReference type="Gene3D" id="3.40.50.300">
    <property type="entry name" value="P-loop containing nucleotide triphosphate hydrolases"/>
    <property type="match status" value="1"/>
</dbReference>
<feature type="modified residue" description="4-aspartylphosphate" evidence="7">
    <location>
        <position position="52"/>
    </location>
</feature>
<dbReference type="Pfam" id="PF00072">
    <property type="entry name" value="Response_reg"/>
    <property type="match status" value="1"/>
</dbReference>
<keyword evidence="11" id="KW-1185">Reference proteome</keyword>
<dbReference type="InterPro" id="IPR001789">
    <property type="entry name" value="Sig_transdc_resp-reg_receiver"/>
</dbReference>
<dbReference type="Gene3D" id="1.10.10.60">
    <property type="entry name" value="Homeodomain-like"/>
    <property type="match status" value="1"/>
</dbReference>
<evidence type="ECO:0000256" key="4">
    <source>
        <dbReference type="ARBA" id="ARBA00023012"/>
    </source>
</evidence>
<dbReference type="AlphaFoldDB" id="A0A425XZR7"/>
<dbReference type="OrthoDB" id="9810703at2"/>
<dbReference type="Pfam" id="PF00158">
    <property type="entry name" value="Sigma54_activat"/>
    <property type="match status" value="1"/>
</dbReference>
<proteinExistence type="predicted"/>
<evidence type="ECO:0000313" key="10">
    <source>
        <dbReference type="EMBL" id="RRG20681.1"/>
    </source>
</evidence>
<dbReference type="GO" id="GO:0000160">
    <property type="term" value="P:phosphorelay signal transduction system"/>
    <property type="evidence" value="ECO:0007669"/>
    <property type="project" value="UniProtKB-KW"/>
</dbReference>
<keyword evidence="5" id="KW-0805">Transcription regulation</keyword>
<accession>A0A425XZR7</accession>
<sequence length="444" mass="50098">MNKILIIDDDPTICIMLQGLLNKKGFESDIAFSANEGLKKFSSFKPNLVISDFRLPDINGLDLLKQIKSLNPHMPVIIMTSYAEIRTAVNAIKLGAYEYITKPLNPEEILVLINSAIEKSKTVEKVGQTKKIEFIRGNSPNSIQIDQYINLVAPTDMSVIIEGESGTGKEIVARRIHEASARKNRNFVAVDCGALSNELAGSELFGHNKGSFTGAITDKKGQFEFAKGGTLFLDEIGNLSYEIQIKLLRAIQEKKIRQLGSNNDIDTDVRILVATNEDLIKEVNKANFREDLYHRLNEFKISVPALRDRKEDIKLFADNFLNLSNQELNKNINLFSDEFIQKLKAYSWPGNLRELRNVIRRALLLSTGERIETSALPPEILHYQETTSIANNTTDLKLIQASTERDKIIDILREVNNNKSKAARLLNIDRKTLYTKMKQYGIEG</sequence>
<evidence type="ECO:0000256" key="3">
    <source>
        <dbReference type="ARBA" id="ARBA00022840"/>
    </source>
</evidence>
<dbReference type="Gene3D" id="1.10.8.60">
    <property type="match status" value="1"/>
</dbReference>
<dbReference type="PROSITE" id="PS00675">
    <property type="entry name" value="SIGMA54_INTERACT_1"/>
    <property type="match status" value="1"/>
</dbReference>
<protein>
    <submittedName>
        <fullName evidence="10">Sigma-54-dependent Fis family transcriptional regulator</fullName>
    </submittedName>
</protein>
<organism evidence="10 11">
    <name type="scientific">Ancylomarina euxinus</name>
    <dbReference type="NCBI Taxonomy" id="2283627"/>
    <lineage>
        <taxon>Bacteria</taxon>
        <taxon>Pseudomonadati</taxon>
        <taxon>Bacteroidota</taxon>
        <taxon>Bacteroidia</taxon>
        <taxon>Marinilabiliales</taxon>
        <taxon>Marinifilaceae</taxon>
        <taxon>Ancylomarina</taxon>
    </lineage>
</organism>
<dbReference type="Gene3D" id="3.40.50.2300">
    <property type="match status" value="1"/>
</dbReference>
<evidence type="ECO:0000313" key="11">
    <source>
        <dbReference type="Proteomes" id="UP000285794"/>
    </source>
</evidence>
<dbReference type="PANTHER" id="PTHR32071">
    <property type="entry name" value="TRANSCRIPTIONAL REGULATORY PROTEIN"/>
    <property type="match status" value="1"/>
</dbReference>
<keyword evidence="2" id="KW-0547">Nucleotide-binding</keyword>
<gene>
    <name evidence="10" type="ORF">DWB61_11745</name>
</gene>
<dbReference type="PRINTS" id="PR01590">
    <property type="entry name" value="HTHFIS"/>
</dbReference>
<evidence type="ECO:0000259" key="9">
    <source>
        <dbReference type="PROSITE" id="PS50110"/>
    </source>
</evidence>
<dbReference type="InterPro" id="IPR003593">
    <property type="entry name" value="AAA+_ATPase"/>
</dbReference>
<dbReference type="Proteomes" id="UP000285794">
    <property type="component" value="Unassembled WGS sequence"/>
</dbReference>
<dbReference type="EMBL" id="QQWG01000011">
    <property type="protein sequence ID" value="RRG20681.1"/>
    <property type="molecule type" value="Genomic_DNA"/>
</dbReference>
<dbReference type="PROSITE" id="PS50110">
    <property type="entry name" value="RESPONSE_REGULATORY"/>
    <property type="match status" value="1"/>
</dbReference>
<dbReference type="InterPro" id="IPR027417">
    <property type="entry name" value="P-loop_NTPase"/>
</dbReference>
<dbReference type="GO" id="GO:0043565">
    <property type="term" value="F:sequence-specific DNA binding"/>
    <property type="evidence" value="ECO:0007669"/>
    <property type="project" value="InterPro"/>
</dbReference>
<dbReference type="CDD" id="cd00009">
    <property type="entry name" value="AAA"/>
    <property type="match status" value="1"/>
</dbReference>
<feature type="domain" description="Sigma-54 factor interaction" evidence="8">
    <location>
        <begin position="135"/>
        <end position="364"/>
    </location>
</feature>
<dbReference type="FunFam" id="3.40.50.2300:FF:000018">
    <property type="entry name" value="DNA-binding transcriptional regulator NtrC"/>
    <property type="match status" value="1"/>
</dbReference>
<reference evidence="10 11" key="1">
    <citation type="submission" date="2018-07" db="EMBL/GenBank/DDBJ databases">
        <title>Draft genome sequence of Ancylomarina sp. M1P.</title>
        <authorList>
            <person name="Yadav S."/>
            <person name="Villanueva L."/>
            <person name="Damste J.S.S."/>
        </authorList>
    </citation>
    <scope>NUCLEOTIDE SEQUENCE [LARGE SCALE GENOMIC DNA]</scope>
    <source>
        <strain evidence="10 11">M1P</strain>
    </source>
</reference>
<dbReference type="InterPro" id="IPR025944">
    <property type="entry name" value="Sigma_54_int_dom_CS"/>
</dbReference>
<dbReference type="Pfam" id="PF02954">
    <property type="entry name" value="HTH_8"/>
    <property type="match status" value="1"/>
</dbReference>
<keyword evidence="1 7" id="KW-0597">Phosphoprotein</keyword>
<evidence type="ECO:0000259" key="8">
    <source>
        <dbReference type="PROSITE" id="PS50045"/>
    </source>
</evidence>
<name>A0A425XZR7_9BACT</name>
<dbReference type="InterPro" id="IPR025662">
    <property type="entry name" value="Sigma_54_int_dom_ATP-bd_1"/>
</dbReference>
<dbReference type="SMART" id="SM00382">
    <property type="entry name" value="AAA"/>
    <property type="match status" value="1"/>
</dbReference>